<reference evidence="1" key="1">
    <citation type="submission" date="2013-11" db="EMBL/GenBank/DDBJ databases">
        <title>Genome sequence of the fusiform rust pathogen reveals effectors for host alternation and coevolution with pine.</title>
        <authorList>
            <consortium name="DOE Joint Genome Institute"/>
            <person name="Smith K."/>
            <person name="Pendleton A."/>
            <person name="Kubisiak T."/>
            <person name="Anderson C."/>
            <person name="Salamov A."/>
            <person name="Aerts A."/>
            <person name="Riley R."/>
            <person name="Clum A."/>
            <person name="Lindquist E."/>
            <person name="Ence D."/>
            <person name="Campbell M."/>
            <person name="Kronenberg Z."/>
            <person name="Feau N."/>
            <person name="Dhillon B."/>
            <person name="Hamelin R."/>
            <person name="Burleigh J."/>
            <person name="Smith J."/>
            <person name="Yandell M."/>
            <person name="Nelson C."/>
            <person name="Grigoriev I."/>
            <person name="Davis J."/>
        </authorList>
    </citation>
    <scope>NUCLEOTIDE SEQUENCE</scope>
    <source>
        <strain evidence="1">G11</strain>
    </source>
</reference>
<keyword evidence="2" id="KW-1185">Reference proteome</keyword>
<evidence type="ECO:0000313" key="1">
    <source>
        <dbReference type="EMBL" id="KAG0145185.1"/>
    </source>
</evidence>
<sequence>KLTNNLIKTHSTCNEVKSNGMIHFRHNLGSVINHPLTPNSIAASSSDTTSVKEIQPTEEMIQSSLLKQLKKDYPTAQDWPKFKGEGKYNHLEFIKWVDLIIADLKMPEELVTAKLGLIFEGLARQWYLEIRSDVGPMSWPQWKIQIENRFGTDAWKHNMEEAFMKDTFNPSIHKSCLQWSLQQKKRIQAFDPESSVKRIIEKILFRMNGTIRNAIKSLMGANITWDKFIEAFQDVCKDNNIMQKYK</sequence>
<protein>
    <recommendedName>
        <fullName evidence="3">Retrotransposon gag domain-containing protein</fullName>
    </recommendedName>
</protein>
<evidence type="ECO:0000313" key="2">
    <source>
        <dbReference type="Proteomes" id="UP000886653"/>
    </source>
</evidence>
<comment type="caution">
    <text evidence="1">The sequence shown here is derived from an EMBL/GenBank/DDBJ whole genome shotgun (WGS) entry which is preliminary data.</text>
</comment>
<name>A0A9P6NE96_9BASI</name>
<accession>A0A9P6NE96</accession>
<dbReference type="Proteomes" id="UP000886653">
    <property type="component" value="Unassembled WGS sequence"/>
</dbReference>
<feature type="non-terminal residue" evidence="1">
    <location>
        <position position="246"/>
    </location>
</feature>
<gene>
    <name evidence="1" type="ORF">CROQUDRAFT_706931</name>
</gene>
<evidence type="ECO:0008006" key="3">
    <source>
        <dbReference type="Google" id="ProtNLM"/>
    </source>
</evidence>
<dbReference type="EMBL" id="MU167281">
    <property type="protein sequence ID" value="KAG0145185.1"/>
    <property type="molecule type" value="Genomic_DNA"/>
</dbReference>
<proteinExistence type="predicted"/>
<dbReference type="AlphaFoldDB" id="A0A9P6NE96"/>
<organism evidence="1 2">
    <name type="scientific">Cronartium quercuum f. sp. fusiforme G11</name>
    <dbReference type="NCBI Taxonomy" id="708437"/>
    <lineage>
        <taxon>Eukaryota</taxon>
        <taxon>Fungi</taxon>
        <taxon>Dikarya</taxon>
        <taxon>Basidiomycota</taxon>
        <taxon>Pucciniomycotina</taxon>
        <taxon>Pucciniomycetes</taxon>
        <taxon>Pucciniales</taxon>
        <taxon>Coleosporiaceae</taxon>
        <taxon>Cronartium</taxon>
    </lineage>
</organism>
<feature type="non-terminal residue" evidence="1">
    <location>
        <position position="1"/>
    </location>
</feature>